<evidence type="ECO:0000256" key="2">
    <source>
        <dbReference type="ARBA" id="ARBA00022747"/>
    </source>
</evidence>
<dbReference type="GO" id="GO:0009307">
    <property type="term" value="P:DNA restriction-modification system"/>
    <property type="evidence" value="ECO:0007669"/>
    <property type="project" value="UniProtKB-KW"/>
</dbReference>
<dbReference type="SUPFAM" id="SSF116734">
    <property type="entry name" value="DNA methylase specificity domain"/>
    <property type="match status" value="1"/>
</dbReference>
<organism evidence="5 6">
    <name type="scientific">Pontiella desulfatans</name>
    <dbReference type="NCBI Taxonomy" id="2750659"/>
    <lineage>
        <taxon>Bacteria</taxon>
        <taxon>Pseudomonadati</taxon>
        <taxon>Kiritimatiellota</taxon>
        <taxon>Kiritimatiellia</taxon>
        <taxon>Kiritimatiellales</taxon>
        <taxon>Pontiellaceae</taxon>
        <taxon>Pontiella</taxon>
    </lineage>
</organism>
<gene>
    <name evidence="5" type="ORF">PDESU_01943</name>
</gene>
<dbReference type="Gene3D" id="3.90.220.20">
    <property type="entry name" value="DNA methylase specificity domains"/>
    <property type="match status" value="1"/>
</dbReference>
<evidence type="ECO:0000256" key="1">
    <source>
        <dbReference type="ARBA" id="ARBA00010923"/>
    </source>
</evidence>
<evidence type="ECO:0000313" key="6">
    <source>
        <dbReference type="Proteomes" id="UP000366872"/>
    </source>
</evidence>
<comment type="similarity">
    <text evidence="1">Belongs to the type-I restriction system S methylase family.</text>
</comment>
<proteinExistence type="inferred from homology"/>
<dbReference type="Proteomes" id="UP000366872">
    <property type="component" value="Unassembled WGS sequence"/>
</dbReference>
<dbReference type="InterPro" id="IPR044946">
    <property type="entry name" value="Restrct_endonuc_typeI_TRD_sf"/>
</dbReference>
<dbReference type="EMBL" id="CAAHFG010000001">
    <property type="protein sequence ID" value="VGO13386.1"/>
    <property type="molecule type" value="Genomic_DNA"/>
</dbReference>
<dbReference type="PANTHER" id="PTHR30408:SF12">
    <property type="entry name" value="TYPE I RESTRICTION ENZYME MJAVIII SPECIFICITY SUBUNIT"/>
    <property type="match status" value="1"/>
</dbReference>
<dbReference type="InterPro" id="IPR000055">
    <property type="entry name" value="Restrct_endonuc_typeI_TRD"/>
</dbReference>
<accession>A0A6C2U1X3</accession>
<keyword evidence="6" id="KW-1185">Reference proteome</keyword>
<evidence type="ECO:0000313" key="5">
    <source>
        <dbReference type="EMBL" id="VGO13386.1"/>
    </source>
</evidence>
<dbReference type="CDD" id="cd16961">
    <property type="entry name" value="RMtype1_S_TRD-CR_like"/>
    <property type="match status" value="1"/>
</dbReference>
<reference evidence="5 6" key="1">
    <citation type="submission" date="2019-04" db="EMBL/GenBank/DDBJ databases">
        <authorList>
            <person name="Van Vliet M D."/>
        </authorList>
    </citation>
    <scope>NUCLEOTIDE SEQUENCE [LARGE SCALE GENOMIC DNA]</scope>
    <source>
        <strain evidence="5 6">F1</strain>
    </source>
</reference>
<dbReference type="InterPro" id="IPR052021">
    <property type="entry name" value="Type-I_RS_S_subunit"/>
</dbReference>
<name>A0A6C2U1X3_PONDE</name>
<sequence length="207" mass="22817">MRSMTILRTVMSICDIAEIRAGYAFRSKIIHDPDGNVCVIQPRDLSDDGRILDARILRVVVSGLKKEHLLKAGDVLVSTRGRFASAVFSGQCEGGCVASGSLLVVRVKPGKAVLPAYLSLYFNSAQGRLGFNRLIEQSSIPYVSRNTMEHFILPVPDLGTQQELIDLEQSRRDYARLTARKLELLDGLINHHLTAEASAKARLSTIQ</sequence>
<evidence type="ECO:0000256" key="3">
    <source>
        <dbReference type="ARBA" id="ARBA00023125"/>
    </source>
</evidence>
<dbReference type="AlphaFoldDB" id="A0A6C2U1X3"/>
<evidence type="ECO:0000259" key="4">
    <source>
        <dbReference type="Pfam" id="PF01420"/>
    </source>
</evidence>
<dbReference type="Pfam" id="PF01420">
    <property type="entry name" value="Methylase_S"/>
    <property type="match status" value="1"/>
</dbReference>
<keyword evidence="3" id="KW-0238">DNA-binding</keyword>
<dbReference type="GO" id="GO:0003677">
    <property type="term" value="F:DNA binding"/>
    <property type="evidence" value="ECO:0007669"/>
    <property type="project" value="UniProtKB-KW"/>
</dbReference>
<keyword evidence="2" id="KW-0680">Restriction system</keyword>
<dbReference type="PANTHER" id="PTHR30408">
    <property type="entry name" value="TYPE-1 RESTRICTION ENZYME ECOKI SPECIFICITY PROTEIN"/>
    <property type="match status" value="1"/>
</dbReference>
<protein>
    <recommendedName>
        <fullName evidence="4">Type I restriction modification DNA specificity domain-containing protein</fullName>
    </recommendedName>
</protein>
<feature type="domain" description="Type I restriction modification DNA specificity" evidence="4">
    <location>
        <begin position="10"/>
        <end position="164"/>
    </location>
</feature>